<evidence type="ECO:0000256" key="2">
    <source>
        <dbReference type="SAM" id="SignalP"/>
    </source>
</evidence>
<dbReference type="EMBL" id="JARIHO010000011">
    <property type="protein sequence ID" value="KAJ7353044.1"/>
    <property type="molecule type" value="Genomic_DNA"/>
</dbReference>
<keyword evidence="5" id="KW-1185">Reference proteome</keyword>
<dbReference type="InterPro" id="IPR029058">
    <property type="entry name" value="AB_hydrolase_fold"/>
</dbReference>
<evidence type="ECO:0000259" key="3">
    <source>
        <dbReference type="Pfam" id="PF00561"/>
    </source>
</evidence>
<proteinExistence type="predicted"/>
<feature type="region of interest" description="Disordered" evidence="1">
    <location>
        <begin position="295"/>
        <end position="331"/>
    </location>
</feature>
<dbReference type="InterPro" id="IPR000073">
    <property type="entry name" value="AB_hydrolase_1"/>
</dbReference>
<comment type="caution">
    <text evidence="4">The sequence shown here is derived from an EMBL/GenBank/DDBJ whole genome shotgun (WGS) entry which is preliminary data.</text>
</comment>
<dbReference type="Gene3D" id="3.40.50.1820">
    <property type="entry name" value="alpha/beta hydrolase"/>
    <property type="match status" value="1"/>
</dbReference>
<gene>
    <name evidence="4" type="ORF">DFH08DRAFT_1077375</name>
</gene>
<name>A0AAD7AAS2_9AGAR</name>
<evidence type="ECO:0000313" key="5">
    <source>
        <dbReference type="Proteomes" id="UP001218218"/>
    </source>
</evidence>
<evidence type="ECO:0000256" key="1">
    <source>
        <dbReference type="SAM" id="MobiDB-lite"/>
    </source>
</evidence>
<evidence type="ECO:0000313" key="4">
    <source>
        <dbReference type="EMBL" id="KAJ7353044.1"/>
    </source>
</evidence>
<dbReference type="AlphaFoldDB" id="A0AAD7AAS2"/>
<dbReference type="SUPFAM" id="SSF53474">
    <property type="entry name" value="alpha/beta-Hydrolases"/>
    <property type="match status" value="1"/>
</dbReference>
<accession>A0AAD7AAS2</accession>
<feature type="domain" description="AB hydrolase-1" evidence="3">
    <location>
        <begin position="103"/>
        <end position="280"/>
    </location>
</feature>
<organism evidence="4 5">
    <name type="scientific">Mycena albidolilacea</name>
    <dbReference type="NCBI Taxonomy" id="1033008"/>
    <lineage>
        <taxon>Eukaryota</taxon>
        <taxon>Fungi</taxon>
        <taxon>Dikarya</taxon>
        <taxon>Basidiomycota</taxon>
        <taxon>Agaricomycotina</taxon>
        <taxon>Agaricomycetes</taxon>
        <taxon>Agaricomycetidae</taxon>
        <taxon>Agaricales</taxon>
        <taxon>Marasmiineae</taxon>
        <taxon>Mycenaceae</taxon>
        <taxon>Mycena</taxon>
    </lineage>
</organism>
<dbReference type="Pfam" id="PF00561">
    <property type="entry name" value="Abhydrolase_1"/>
    <property type="match status" value="1"/>
</dbReference>
<dbReference type="Proteomes" id="UP001218218">
    <property type="component" value="Unassembled WGS sequence"/>
</dbReference>
<sequence length="515" mass="55759">MLFILPLLAFLQTTSASAIPCPDHTNHTIRWVDCHDKVPEPLVPVPNLTDTTFNGTLPANLFCGEIDVPMDYTKPFDSVSNNITIGFAMNRPKKQASGLIFYHAGGPGENAAAQAWENALNLSSAFVGLEDFDFLAINTRGIQLSNPLNLSSGVFFNNLSFAFPTSQAEFDQYQAAMSSFLDAAARDSTPVVILEHVGTKEVIQDWDTMRAALGYEKVSFAGVSYGTFVGMDYAARYPQRVNQFVIDAAIPHGMPYQDMITPQLADANRLVQRADAFCLTDPTCPFHGQVTLTGLADDPRARNPSAAPRAQLRPGHRLQLPGHRDGSAPGRRLPLPLHPDFPLFNTALNASLHGDASLFAYQPLADIRESVVTPLLCSDFKLDDDLKTFAGWHNLTVNAKGRTTLPTDLPLMWMTSDFDLNLPTELTTFAWLQAPNSTLVIRHGDDHTNILIPPPAAAAGNVARRFLLTGEMPGPRSDAQITIIGPGGTRGPVPGAYDVPTGAVAGDTSTIENIV</sequence>
<protein>
    <recommendedName>
        <fullName evidence="3">AB hydrolase-1 domain-containing protein</fullName>
    </recommendedName>
</protein>
<reference evidence="4" key="1">
    <citation type="submission" date="2023-03" db="EMBL/GenBank/DDBJ databases">
        <title>Massive genome expansion in bonnet fungi (Mycena s.s.) driven by repeated elements and novel gene families across ecological guilds.</title>
        <authorList>
            <consortium name="Lawrence Berkeley National Laboratory"/>
            <person name="Harder C.B."/>
            <person name="Miyauchi S."/>
            <person name="Viragh M."/>
            <person name="Kuo A."/>
            <person name="Thoen E."/>
            <person name="Andreopoulos B."/>
            <person name="Lu D."/>
            <person name="Skrede I."/>
            <person name="Drula E."/>
            <person name="Henrissat B."/>
            <person name="Morin E."/>
            <person name="Kohler A."/>
            <person name="Barry K."/>
            <person name="LaButti K."/>
            <person name="Morin E."/>
            <person name="Salamov A."/>
            <person name="Lipzen A."/>
            <person name="Mereny Z."/>
            <person name="Hegedus B."/>
            <person name="Baldrian P."/>
            <person name="Stursova M."/>
            <person name="Weitz H."/>
            <person name="Taylor A."/>
            <person name="Grigoriev I.V."/>
            <person name="Nagy L.G."/>
            <person name="Martin F."/>
            <person name="Kauserud H."/>
        </authorList>
    </citation>
    <scope>NUCLEOTIDE SEQUENCE</scope>
    <source>
        <strain evidence="4">CBHHK002</strain>
    </source>
</reference>
<feature type="signal peptide" evidence="2">
    <location>
        <begin position="1"/>
        <end position="16"/>
    </location>
</feature>
<keyword evidence="2" id="KW-0732">Signal</keyword>
<feature type="chain" id="PRO_5042111154" description="AB hydrolase-1 domain-containing protein" evidence="2">
    <location>
        <begin position="17"/>
        <end position="515"/>
    </location>
</feature>